<keyword evidence="4" id="KW-1185">Reference proteome</keyword>
<dbReference type="Proteomes" id="UP000199309">
    <property type="component" value="Unassembled WGS sequence"/>
</dbReference>
<gene>
    <name evidence="3" type="ORF">SAMN05660299_01645</name>
</gene>
<dbReference type="Gene3D" id="3.40.50.2300">
    <property type="match status" value="1"/>
</dbReference>
<dbReference type="PROSITE" id="PS50110">
    <property type="entry name" value="RESPONSE_REGULATORY"/>
    <property type="match status" value="1"/>
</dbReference>
<dbReference type="InterPro" id="IPR011006">
    <property type="entry name" value="CheY-like_superfamily"/>
</dbReference>
<dbReference type="InterPro" id="IPR001789">
    <property type="entry name" value="Sig_transdc_resp-reg_receiver"/>
</dbReference>
<reference evidence="3 4" key="1">
    <citation type="submission" date="2016-10" db="EMBL/GenBank/DDBJ databases">
        <authorList>
            <person name="de Groot N.N."/>
        </authorList>
    </citation>
    <scope>NUCLEOTIDE SEQUENCE [LARGE SCALE GENOMIC DNA]</scope>
    <source>
        <strain evidence="3 4">DSM 16981</strain>
    </source>
</reference>
<feature type="domain" description="Response regulatory" evidence="2">
    <location>
        <begin position="7"/>
        <end position="121"/>
    </location>
</feature>
<dbReference type="GO" id="GO:0000160">
    <property type="term" value="P:phosphorelay signal transduction system"/>
    <property type="evidence" value="ECO:0007669"/>
    <property type="project" value="InterPro"/>
</dbReference>
<keyword evidence="1" id="KW-0597">Phosphoprotein</keyword>
<proteinExistence type="predicted"/>
<dbReference type="RefSeq" id="WP_091650449.1">
    <property type="nucleotide sequence ID" value="NZ_FNHQ01000015.1"/>
</dbReference>
<dbReference type="GO" id="GO:0016887">
    <property type="term" value="F:ATP hydrolysis activity"/>
    <property type="evidence" value="ECO:0007669"/>
    <property type="project" value="TreeGrafter"/>
</dbReference>
<dbReference type="SMART" id="SM00448">
    <property type="entry name" value="REC"/>
    <property type="match status" value="1"/>
</dbReference>
<dbReference type="STRING" id="349095.SAMN05660299_01645"/>
<protein>
    <submittedName>
        <fullName evidence="3">Pilus assembly protein CpaE</fullName>
    </submittedName>
</protein>
<accession>A0A1G9WM17</accession>
<sequence>MATQEYRVLLVENDTKLLQDMATVIQETVGFQLAAAYTDSHDALNQGGIFRPTLILLDVDHIDTYAIIEDFREKFPNTQLLALGKKWSLNLFRSVIKSGAGGFLVAPFSSMELVNSVRAFEEEEIHSKVIAFFSPKGKSGKTTFIANLAMSLAEESQGRVGIIDADLQFGDMAMFFNLNPQSTIVEAVRDIVFLSPTTLNSYFIPVSEKVSVLCSTRIPEMSEQVMPDDFTALVQMARGIFQYILIDLPPAFRPITNAACETADMTAVMTMISGGFEIEHMKKCLDIFKTWDDYAERVRVFFSRVEPCTEDMRQWLESELGNPVYAIIPNEYLLLSTAANNGRIVADIRPDSAFAKSVAAIAKKMYVADRKG</sequence>
<evidence type="ECO:0000256" key="1">
    <source>
        <dbReference type="PROSITE-ProRule" id="PRU00169"/>
    </source>
</evidence>
<dbReference type="SUPFAM" id="SSF52540">
    <property type="entry name" value="P-loop containing nucleoside triphosphate hydrolases"/>
    <property type="match status" value="1"/>
</dbReference>
<feature type="modified residue" description="4-aspartylphosphate" evidence="1">
    <location>
        <position position="58"/>
    </location>
</feature>
<dbReference type="PANTHER" id="PTHR43384:SF13">
    <property type="entry name" value="SLR0110 PROTEIN"/>
    <property type="match status" value="1"/>
</dbReference>
<dbReference type="Pfam" id="PF13614">
    <property type="entry name" value="AAA_31"/>
    <property type="match status" value="1"/>
</dbReference>
<dbReference type="EMBL" id="FNHQ01000015">
    <property type="protein sequence ID" value="SDM85574.1"/>
    <property type="molecule type" value="Genomic_DNA"/>
</dbReference>
<dbReference type="GO" id="GO:0005524">
    <property type="term" value="F:ATP binding"/>
    <property type="evidence" value="ECO:0007669"/>
    <property type="project" value="TreeGrafter"/>
</dbReference>
<dbReference type="SUPFAM" id="SSF52172">
    <property type="entry name" value="CheY-like"/>
    <property type="match status" value="1"/>
</dbReference>
<dbReference type="GO" id="GO:0005829">
    <property type="term" value="C:cytosol"/>
    <property type="evidence" value="ECO:0007669"/>
    <property type="project" value="TreeGrafter"/>
</dbReference>
<dbReference type="Gene3D" id="3.40.50.300">
    <property type="entry name" value="P-loop containing nucleotide triphosphate hydrolases"/>
    <property type="match status" value="1"/>
</dbReference>
<evidence type="ECO:0000313" key="4">
    <source>
        <dbReference type="Proteomes" id="UP000199309"/>
    </source>
</evidence>
<evidence type="ECO:0000313" key="3">
    <source>
        <dbReference type="EMBL" id="SDM85574.1"/>
    </source>
</evidence>
<organism evidence="3 4">
    <name type="scientific">Megasphaera paucivorans</name>
    <dbReference type="NCBI Taxonomy" id="349095"/>
    <lineage>
        <taxon>Bacteria</taxon>
        <taxon>Bacillati</taxon>
        <taxon>Bacillota</taxon>
        <taxon>Negativicutes</taxon>
        <taxon>Veillonellales</taxon>
        <taxon>Veillonellaceae</taxon>
        <taxon>Megasphaera</taxon>
    </lineage>
</organism>
<dbReference type="GO" id="GO:0009898">
    <property type="term" value="C:cytoplasmic side of plasma membrane"/>
    <property type="evidence" value="ECO:0007669"/>
    <property type="project" value="TreeGrafter"/>
</dbReference>
<dbReference type="OrthoDB" id="9794577at2"/>
<dbReference type="InterPro" id="IPR027417">
    <property type="entry name" value="P-loop_NTPase"/>
</dbReference>
<evidence type="ECO:0000259" key="2">
    <source>
        <dbReference type="PROSITE" id="PS50110"/>
    </source>
</evidence>
<dbReference type="InterPro" id="IPR025669">
    <property type="entry name" value="AAA_dom"/>
</dbReference>
<dbReference type="AlphaFoldDB" id="A0A1G9WM17"/>
<name>A0A1G9WM17_9FIRM</name>
<dbReference type="InterPro" id="IPR050625">
    <property type="entry name" value="ParA/MinD_ATPase"/>
</dbReference>
<dbReference type="GO" id="GO:0051782">
    <property type="term" value="P:negative regulation of cell division"/>
    <property type="evidence" value="ECO:0007669"/>
    <property type="project" value="TreeGrafter"/>
</dbReference>
<dbReference type="PANTHER" id="PTHR43384">
    <property type="entry name" value="SEPTUM SITE-DETERMINING PROTEIN MIND HOMOLOG, CHLOROPLASTIC-RELATED"/>
    <property type="match status" value="1"/>
</dbReference>